<dbReference type="EMBL" id="BAAAQN010000078">
    <property type="protein sequence ID" value="GAA2060315.1"/>
    <property type="molecule type" value="Genomic_DNA"/>
</dbReference>
<evidence type="ECO:0008006" key="6">
    <source>
        <dbReference type="Google" id="ProtNLM"/>
    </source>
</evidence>
<feature type="chain" id="PRO_5045631140" description="Gram-positive cocci surface proteins LPxTG domain-containing protein" evidence="3">
    <location>
        <begin position="19"/>
        <end position="312"/>
    </location>
</feature>
<keyword evidence="2" id="KW-0472">Membrane</keyword>
<proteinExistence type="predicted"/>
<gene>
    <name evidence="4" type="ORF">GCM10009839_83760</name>
</gene>
<accession>A0ABP5GY25</accession>
<reference evidence="5" key="1">
    <citation type="journal article" date="2019" name="Int. J. Syst. Evol. Microbiol.">
        <title>The Global Catalogue of Microorganisms (GCM) 10K type strain sequencing project: providing services to taxonomists for standard genome sequencing and annotation.</title>
        <authorList>
            <consortium name="The Broad Institute Genomics Platform"/>
            <consortium name="The Broad Institute Genome Sequencing Center for Infectious Disease"/>
            <person name="Wu L."/>
            <person name="Ma J."/>
        </authorList>
    </citation>
    <scope>NUCLEOTIDE SEQUENCE [LARGE SCALE GENOMIC DNA]</scope>
    <source>
        <strain evidence="5">JCM 16014</strain>
    </source>
</reference>
<dbReference type="Proteomes" id="UP001500751">
    <property type="component" value="Unassembled WGS sequence"/>
</dbReference>
<feature type="signal peptide" evidence="3">
    <location>
        <begin position="1"/>
        <end position="18"/>
    </location>
</feature>
<feature type="compositionally biased region" description="Low complexity" evidence="1">
    <location>
        <begin position="175"/>
        <end position="184"/>
    </location>
</feature>
<evidence type="ECO:0000256" key="2">
    <source>
        <dbReference type="SAM" id="Phobius"/>
    </source>
</evidence>
<evidence type="ECO:0000313" key="5">
    <source>
        <dbReference type="Proteomes" id="UP001500751"/>
    </source>
</evidence>
<feature type="transmembrane region" description="Helical" evidence="2">
    <location>
        <begin position="287"/>
        <end position="306"/>
    </location>
</feature>
<protein>
    <recommendedName>
        <fullName evidence="6">Gram-positive cocci surface proteins LPxTG domain-containing protein</fullName>
    </recommendedName>
</protein>
<name>A0ABP5GY25_9ACTN</name>
<evidence type="ECO:0000313" key="4">
    <source>
        <dbReference type="EMBL" id="GAA2060315.1"/>
    </source>
</evidence>
<evidence type="ECO:0000256" key="3">
    <source>
        <dbReference type="SAM" id="SignalP"/>
    </source>
</evidence>
<organism evidence="4 5">
    <name type="scientific">Catenulispora yoronensis</name>
    <dbReference type="NCBI Taxonomy" id="450799"/>
    <lineage>
        <taxon>Bacteria</taxon>
        <taxon>Bacillati</taxon>
        <taxon>Actinomycetota</taxon>
        <taxon>Actinomycetes</taxon>
        <taxon>Catenulisporales</taxon>
        <taxon>Catenulisporaceae</taxon>
        <taxon>Catenulispora</taxon>
    </lineage>
</organism>
<keyword evidence="5" id="KW-1185">Reference proteome</keyword>
<keyword evidence="2" id="KW-1133">Transmembrane helix</keyword>
<keyword evidence="2" id="KW-0812">Transmembrane</keyword>
<keyword evidence="3" id="KW-0732">Signal</keyword>
<feature type="region of interest" description="Disordered" evidence="1">
    <location>
        <begin position="171"/>
        <end position="209"/>
    </location>
</feature>
<comment type="caution">
    <text evidence="4">The sequence shown here is derived from an EMBL/GenBank/DDBJ whole genome shotgun (WGS) entry which is preliminary data.</text>
</comment>
<sequence length="312" mass="30400">MRFVAAWGLGLTPLLASAAAGTVPAFAGGGAGLTLTATMEGQDQRLLVGTQHLVTITVADTPGESDLRDITVGLDDLDPHPLPVTCPAGVDGRLSLEPGQSLQCTATVTAEVGYRTLLAKASAHVPGGEDLVRSVPLHYTGFLPPPPPPPPPAPGPAAAAPMMHAALKEPLTSEPAAARPHPGLAAPPPPAVAPPLADAGDSGNAGDLAAAPREAGACDNSAGGDVPRAASTCCVDGKAGVSAKPCCGKVAAAAAAAGPDCAKLALAAAGGGHKNGFLAFTGLSGPMLAAIGAAGLALITGGVLFVRRGARR</sequence>
<evidence type="ECO:0000256" key="1">
    <source>
        <dbReference type="SAM" id="MobiDB-lite"/>
    </source>
</evidence>